<proteinExistence type="predicted"/>
<dbReference type="InterPro" id="IPR012928">
    <property type="entry name" value="Toxin_rcpt-bd_N"/>
</dbReference>
<gene>
    <name evidence="3" type="ORF">MEDL_68039</name>
</gene>
<reference evidence="3" key="1">
    <citation type="submission" date="2021-03" db="EMBL/GenBank/DDBJ databases">
        <authorList>
            <person name="Bekaert M."/>
        </authorList>
    </citation>
    <scope>NUCLEOTIDE SEQUENCE</scope>
</reference>
<feature type="domain" description="Clostridium neurotoxin receptor binding N-terminal" evidence="2">
    <location>
        <begin position="407"/>
        <end position="501"/>
    </location>
</feature>
<dbReference type="AlphaFoldDB" id="A0A8S3VHM5"/>
<protein>
    <recommendedName>
        <fullName evidence="2">Clostridium neurotoxin receptor binding N-terminal domain-containing protein</fullName>
    </recommendedName>
</protein>
<keyword evidence="4" id="KW-1185">Reference proteome</keyword>
<dbReference type="GO" id="GO:0005576">
    <property type="term" value="C:extracellular region"/>
    <property type="evidence" value="ECO:0007669"/>
    <property type="project" value="InterPro"/>
</dbReference>
<name>A0A8S3VHM5_MYTED</name>
<dbReference type="OrthoDB" id="6074037at2759"/>
<sequence>MDACTLVLISGLFNIARCTPELLWPLNDKTYATEILKNNQSTGCNIKIAQEMPPTFPNLAVSTDDHHVIDVRIDNDISQSGKDEYTFSGWFQSFNLAGTLFHYRSDDQTGAFLGVKAVLTSSYNITLTRHLQSTNETGVAVNDPPLSANTWYYFTFSVDGKSGKMKINLNEVSILILDEDFLENINIVFPGTLRIGGSFDEFDSNFNGDLTCFAYHIDKSNPAKSESDDCKMVSFAESYIPICPKRNVGIYANSSIDSSLLSTISSSMECSVFQCCIACLNEVSCKYIQYDLTTEGCCFVITSCTFELLWPLSNVTYTTEIKHNSLNQDRSAGCNIKFGQDMPPNFQNLAVSTDDDHWIDIRIEANIDYLNEDYTFSGWFKISNPRSALFHFKSDDYYTTGEFLEMKAVLASSNIIFERKLKTANETGTFAVTLNLNNWHYFTFGIDRSNGKMKIYIDENLVHEVDDGFMDNIDIMLPGTLRIGRSFDEVDPNLIGEVTCFAYHIDNIDVPLSDSENECKNTTPNETYIPICPDRNVGTYTSFNIGMSNLRTISTSTACSVFQCGIVCLKLTSCKYIQYDLTTEGCNTCYLLTIGSGSPDLNNGAVYKLG</sequence>
<dbReference type="Pfam" id="PF07953">
    <property type="entry name" value="Toxin_R_bind_N"/>
    <property type="match status" value="1"/>
</dbReference>
<evidence type="ECO:0000256" key="1">
    <source>
        <dbReference type="SAM" id="SignalP"/>
    </source>
</evidence>
<accession>A0A8S3VHM5</accession>
<feature type="signal peptide" evidence="1">
    <location>
        <begin position="1"/>
        <end position="18"/>
    </location>
</feature>
<dbReference type="InterPro" id="IPR013320">
    <property type="entry name" value="ConA-like_dom_sf"/>
</dbReference>
<comment type="caution">
    <text evidence="3">The sequence shown here is derived from an EMBL/GenBank/DDBJ whole genome shotgun (WGS) entry which is preliminary data.</text>
</comment>
<dbReference type="Gene3D" id="2.60.120.200">
    <property type="match status" value="2"/>
</dbReference>
<evidence type="ECO:0000313" key="4">
    <source>
        <dbReference type="Proteomes" id="UP000683360"/>
    </source>
</evidence>
<dbReference type="SUPFAM" id="SSF49899">
    <property type="entry name" value="Concanavalin A-like lectins/glucanases"/>
    <property type="match status" value="2"/>
</dbReference>
<evidence type="ECO:0000313" key="3">
    <source>
        <dbReference type="EMBL" id="CAG2256722.1"/>
    </source>
</evidence>
<dbReference type="Proteomes" id="UP000683360">
    <property type="component" value="Unassembled WGS sequence"/>
</dbReference>
<keyword evidence="1" id="KW-0732">Signal</keyword>
<feature type="chain" id="PRO_5035808697" description="Clostridium neurotoxin receptor binding N-terminal domain-containing protein" evidence="1">
    <location>
        <begin position="19"/>
        <end position="610"/>
    </location>
</feature>
<dbReference type="EMBL" id="CAJPWZ010003314">
    <property type="protein sequence ID" value="CAG2256722.1"/>
    <property type="molecule type" value="Genomic_DNA"/>
</dbReference>
<evidence type="ECO:0000259" key="2">
    <source>
        <dbReference type="Pfam" id="PF07953"/>
    </source>
</evidence>
<organism evidence="3 4">
    <name type="scientific">Mytilus edulis</name>
    <name type="common">Blue mussel</name>
    <dbReference type="NCBI Taxonomy" id="6550"/>
    <lineage>
        <taxon>Eukaryota</taxon>
        <taxon>Metazoa</taxon>
        <taxon>Spiralia</taxon>
        <taxon>Lophotrochozoa</taxon>
        <taxon>Mollusca</taxon>
        <taxon>Bivalvia</taxon>
        <taxon>Autobranchia</taxon>
        <taxon>Pteriomorphia</taxon>
        <taxon>Mytilida</taxon>
        <taxon>Mytiloidea</taxon>
        <taxon>Mytilidae</taxon>
        <taxon>Mytilinae</taxon>
        <taxon>Mytilus</taxon>
    </lineage>
</organism>